<evidence type="ECO:0000313" key="6">
    <source>
        <dbReference type="EMBL" id="PRX22203.1"/>
    </source>
</evidence>
<dbReference type="Gene3D" id="2.40.50.100">
    <property type="match status" value="1"/>
</dbReference>
<comment type="cofactor">
    <cofactor evidence="1">
        <name>(R)-lipoate</name>
        <dbReference type="ChEBI" id="CHEBI:83088"/>
    </cofactor>
</comment>
<dbReference type="RefSeq" id="WP_106318897.1">
    <property type="nucleotide sequence ID" value="NZ_BOMO01000030.1"/>
</dbReference>
<keyword evidence="4" id="KW-0012">Acyltransferase</keyword>
<protein>
    <submittedName>
        <fullName evidence="6">2-oxoglutarate dehydrogenase E2 component (Dihydrolipoamide succinyltransferase)</fullName>
    </submittedName>
</protein>
<dbReference type="PROSITE" id="PS00189">
    <property type="entry name" value="LIPOYL"/>
    <property type="match status" value="1"/>
</dbReference>
<keyword evidence="3" id="KW-0450">Lipoyl</keyword>
<dbReference type="AlphaFoldDB" id="A0A2T0KFS2"/>
<dbReference type="PANTHER" id="PTHR43178:SF5">
    <property type="entry name" value="LIPOAMIDE ACYLTRANSFERASE COMPONENT OF BRANCHED-CHAIN ALPHA-KETO ACID DEHYDROGENASE COMPLEX, MITOCHONDRIAL"/>
    <property type="match status" value="1"/>
</dbReference>
<evidence type="ECO:0000256" key="3">
    <source>
        <dbReference type="ARBA" id="ARBA00022823"/>
    </source>
</evidence>
<evidence type="ECO:0000313" key="7">
    <source>
        <dbReference type="Proteomes" id="UP000239415"/>
    </source>
</evidence>
<dbReference type="Pfam" id="PF00198">
    <property type="entry name" value="2-oxoacid_dh"/>
    <property type="match status" value="1"/>
</dbReference>
<accession>A0A2T0KFS2</accession>
<dbReference type="InterPro" id="IPR011053">
    <property type="entry name" value="Single_hybrid_motif"/>
</dbReference>
<dbReference type="SUPFAM" id="SSF51230">
    <property type="entry name" value="Single hybrid motif"/>
    <property type="match status" value="1"/>
</dbReference>
<dbReference type="InterPro" id="IPR001078">
    <property type="entry name" value="2-oxoacid_DH_actylTfrase"/>
</dbReference>
<dbReference type="InterPro" id="IPR050743">
    <property type="entry name" value="2-oxoacid_DH_E2_comp"/>
</dbReference>
<dbReference type="Gene3D" id="3.30.559.10">
    <property type="entry name" value="Chloramphenicol acetyltransferase-like domain"/>
    <property type="match status" value="1"/>
</dbReference>
<dbReference type="CDD" id="cd06849">
    <property type="entry name" value="lipoyl_domain"/>
    <property type="match status" value="1"/>
</dbReference>
<comment type="caution">
    <text evidence="6">The sequence shown here is derived from an EMBL/GenBank/DDBJ whole genome shotgun (WGS) entry which is preliminary data.</text>
</comment>
<keyword evidence="2 6" id="KW-0808">Transferase</keyword>
<dbReference type="PANTHER" id="PTHR43178">
    <property type="entry name" value="DIHYDROLIPOAMIDE ACETYLTRANSFERASE COMPONENT OF PYRUVATE DEHYDROGENASE COMPLEX"/>
    <property type="match status" value="1"/>
</dbReference>
<evidence type="ECO:0000259" key="5">
    <source>
        <dbReference type="Pfam" id="PF00198"/>
    </source>
</evidence>
<dbReference type="GO" id="GO:0031405">
    <property type="term" value="F:lipoic acid binding"/>
    <property type="evidence" value="ECO:0007669"/>
    <property type="project" value="TreeGrafter"/>
</dbReference>
<evidence type="ECO:0000256" key="2">
    <source>
        <dbReference type="ARBA" id="ARBA00022679"/>
    </source>
</evidence>
<dbReference type="Proteomes" id="UP000239415">
    <property type="component" value="Unassembled WGS sequence"/>
</dbReference>
<evidence type="ECO:0000256" key="4">
    <source>
        <dbReference type="ARBA" id="ARBA00023315"/>
    </source>
</evidence>
<dbReference type="InterPro" id="IPR003016">
    <property type="entry name" value="2-oxoA_DH_lipoyl-BS"/>
</dbReference>
<proteinExistence type="predicted"/>
<reference evidence="6 7" key="1">
    <citation type="submission" date="2018-03" db="EMBL/GenBank/DDBJ databases">
        <title>Genomic Encyclopedia of Archaeal and Bacterial Type Strains, Phase II (KMG-II): from individual species to whole genera.</title>
        <authorList>
            <person name="Goeker M."/>
        </authorList>
    </citation>
    <scope>NUCLEOTIDE SEQUENCE [LARGE SCALE GENOMIC DNA]</scope>
    <source>
        <strain evidence="6 7">DSM 43146</strain>
    </source>
</reference>
<name>A0A2T0KFS2_9ACTN</name>
<sequence length="372" mass="39354">MHEITVPKLNSNDSGYLLTAWHYSDGDVVPASAPVVEIETSKTAEELSSEVGGVLQRGLTEMQECRPGEVIGRLFPDEQQRQRFLIGRSEEPAADLAGVVITEPARSLIDRYRISQDAIRTLSTRVIRAVDVQRLIDEADVGGSRIQHLGKSQLAVAAVVAESHHTIPAAYAVVKVVVDAALAALRGYADRQKIAARLPELLIRRLAGLVETYPMFFASAREDGTAVLAGQVRVGVTIDIGRGLYLPVIGADAVTSLATVTAAMAGLRAKALREEFTAADLTGATIGLSLPAGDVLLAQPLIMPGTSCMLALGATHPEVIPDGHGQPVVRQVALLGLAYDHRLINGRAAARFLGGLKAALESADLSDEEAAS</sequence>
<keyword evidence="7" id="KW-1185">Reference proteome</keyword>
<organism evidence="6 7">
    <name type="scientific">Actinoplanes italicus</name>
    <dbReference type="NCBI Taxonomy" id="113567"/>
    <lineage>
        <taxon>Bacteria</taxon>
        <taxon>Bacillati</taxon>
        <taxon>Actinomycetota</taxon>
        <taxon>Actinomycetes</taxon>
        <taxon>Micromonosporales</taxon>
        <taxon>Micromonosporaceae</taxon>
        <taxon>Actinoplanes</taxon>
    </lineage>
</organism>
<dbReference type="InterPro" id="IPR023213">
    <property type="entry name" value="CAT-like_dom_sf"/>
</dbReference>
<dbReference type="GO" id="GO:0016407">
    <property type="term" value="F:acetyltransferase activity"/>
    <property type="evidence" value="ECO:0007669"/>
    <property type="project" value="TreeGrafter"/>
</dbReference>
<evidence type="ECO:0000256" key="1">
    <source>
        <dbReference type="ARBA" id="ARBA00001938"/>
    </source>
</evidence>
<dbReference type="GO" id="GO:0005737">
    <property type="term" value="C:cytoplasm"/>
    <property type="evidence" value="ECO:0007669"/>
    <property type="project" value="TreeGrafter"/>
</dbReference>
<dbReference type="EMBL" id="PVMZ01000005">
    <property type="protein sequence ID" value="PRX22203.1"/>
    <property type="molecule type" value="Genomic_DNA"/>
</dbReference>
<feature type="domain" description="2-oxoacid dehydrogenase acyltransferase catalytic" evidence="5">
    <location>
        <begin position="148"/>
        <end position="363"/>
    </location>
</feature>
<dbReference type="SUPFAM" id="SSF52777">
    <property type="entry name" value="CoA-dependent acyltransferases"/>
    <property type="match status" value="1"/>
</dbReference>
<gene>
    <name evidence="6" type="ORF">CLV67_105380</name>
</gene>